<accession>A0A835WD11</accession>
<dbReference type="Proteomes" id="UP000613740">
    <property type="component" value="Unassembled WGS sequence"/>
</dbReference>
<evidence type="ECO:0000256" key="1">
    <source>
        <dbReference type="SAM" id="MobiDB-lite"/>
    </source>
</evidence>
<dbReference type="Pfam" id="PF05548">
    <property type="entry name" value="Peptidase_M11"/>
    <property type="match status" value="1"/>
</dbReference>
<dbReference type="EMBL" id="JAEHOD010000027">
    <property type="protein sequence ID" value="KAG2445142.1"/>
    <property type="molecule type" value="Genomic_DNA"/>
</dbReference>
<feature type="region of interest" description="Disordered" evidence="1">
    <location>
        <begin position="665"/>
        <end position="720"/>
    </location>
</feature>
<feature type="region of interest" description="Disordered" evidence="1">
    <location>
        <begin position="1"/>
        <end position="48"/>
    </location>
</feature>
<feature type="compositionally biased region" description="Pro residues" evidence="1">
    <location>
        <begin position="18"/>
        <end position="29"/>
    </location>
</feature>
<dbReference type="AlphaFoldDB" id="A0A835WD11"/>
<feature type="domain" description="Peptidase M11 gametolysin" evidence="2">
    <location>
        <begin position="282"/>
        <end position="579"/>
    </location>
</feature>
<sequence>MLALSSMAVNAVPSWQTRPPPVRRSPPPRSRSASPKPEAAPSPAPVQELKQVTVTVSGELSIQTFHTPTDPNADPYQLPPPVDNSYRLVDKSEDGSKFDTAMELEDRSGLITGDKLTTGLTLELPKSIADVVNSELGGSSGNGTRRRLSEQEHSLRRMVREYHNTERSLKEFVELQNLIRDVHETHAEQERRRLQVNLKDLIGAVGAAGGTQSFVNLTPKAKKTTRTGAGGAKDLMIIGGKPLNITSVTFVFTSSCLKPAQYINTAWVNNNWDNAKAAAPTTPTLQRYYDVCSYNKLRFESPINKVYGPIDFPCQGSWPTKGKYDITKSCSDPELYGAWDAAKDYLKKNDPATFSILEGIRRKIFILPFRPVCTFGGRANVGCPGGGDCLTWMTYAAENRFIDMSTIFHELAHNIGLSHSARNVCDGKGTCEVQDYGDKTCFMGSGYPTDPTKQILCATAPQGYKAGWVGPMADPFNGADGAPATGEFKYSDVPVGQNLPVLLPAMGMTDKNFLRVIVDQKGLAPVNGRKRERAFFISYRSILPSTHPNFQYDSGLSSDFNRRVFVHEFNETADNNPTDDSNPPLIRNVLDAIPAATGKPNSIGDGWGALPSKWEYSGADGRLVLRVLSKGQTNATITLCLAKVTKEDGDSCYDTLDNDCDGLADEDDPDCTGVEKPADVNAKPPPPSPIFKARSPPPSPSPPSPLPPKAGKPTKGRRQA</sequence>
<protein>
    <recommendedName>
        <fullName evidence="2">Peptidase M11 gametolysin domain-containing protein</fullName>
    </recommendedName>
</protein>
<evidence type="ECO:0000313" key="3">
    <source>
        <dbReference type="EMBL" id="KAG2445142.1"/>
    </source>
</evidence>
<gene>
    <name evidence="3" type="ORF">HYH02_008610</name>
</gene>
<comment type="caution">
    <text evidence="3">The sequence shown here is derived from an EMBL/GenBank/DDBJ whole genome shotgun (WGS) entry which is preliminary data.</text>
</comment>
<organism evidence="3 4">
    <name type="scientific">Chlamydomonas schloesseri</name>
    <dbReference type="NCBI Taxonomy" id="2026947"/>
    <lineage>
        <taxon>Eukaryota</taxon>
        <taxon>Viridiplantae</taxon>
        <taxon>Chlorophyta</taxon>
        <taxon>core chlorophytes</taxon>
        <taxon>Chlorophyceae</taxon>
        <taxon>CS clade</taxon>
        <taxon>Chlamydomonadales</taxon>
        <taxon>Chlamydomonadaceae</taxon>
        <taxon>Chlamydomonas</taxon>
    </lineage>
</organism>
<evidence type="ECO:0000313" key="4">
    <source>
        <dbReference type="Proteomes" id="UP000613740"/>
    </source>
</evidence>
<dbReference type="OrthoDB" id="529266at2759"/>
<evidence type="ECO:0000259" key="2">
    <source>
        <dbReference type="Pfam" id="PF05548"/>
    </source>
</evidence>
<name>A0A835WD11_9CHLO</name>
<keyword evidence="4" id="KW-1185">Reference proteome</keyword>
<proteinExistence type="predicted"/>
<feature type="compositionally biased region" description="Pro residues" evidence="1">
    <location>
        <begin position="683"/>
        <end position="710"/>
    </location>
</feature>
<dbReference type="InterPro" id="IPR008752">
    <property type="entry name" value="Peptidase_M11"/>
</dbReference>
<reference evidence="3" key="1">
    <citation type="journal article" date="2020" name="bioRxiv">
        <title>Comparative genomics of Chlamydomonas.</title>
        <authorList>
            <person name="Craig R.J."/>
            <person name="Hasan A.R."/>
            <person name="Ness R.W."/>
            <person name="Keightley P.D."/>
        </authorList>
    </citation>
    <scope>NUCLEOTIDE SEQUENCE</scope>
    <source>
        <strain evidence="3">CCAP 11/173</strain>
    </source>
</reference>
<dbReference type="SUPFAM" id="SSF55486">
    <property type="entry name" value="Metalloproteases ('zincins'), catalytic domain"/>
    <property type="match status" value="1"/>
</dbReference>